<keyword evidence="3" id="KW-1185">Reference proteome</keyword>
<feature type="chain" id="PRO_5032631566" evidence="1">
    <location>
        <begin position="22"/>
        <end position="473"/>
    </location>
</feature>
<evidence type="ECO:0000313" key="2">
    <source>
        <dbReference type="EMBL" id="CAE7194097.1"/>
    </source>
</evidence>
<feature type="signal peptide" evidence="1">
    <location>
        <begin position="1"/>
        <end position="21"/>
    </location>
</feature>
<organism evidence="2 3">
    <name type="scientific">Symbiodinium natans</name>
    <dbReference type="NCBI Taxonomy" id="878477"/>
    <lineage>
        <taxon>Eukaryota</taxon>
        <taxon>Sar</taxon>
        <taxon>Alveolata</taxon>
        <taxon>Dinophyceae</taxon>
        <taxon>Suessiales</taxon>
        <taxon>Symbiodiniaceae</taxon>
        <taxon>Symbiodinium</taxon>
    </lineage>
</organism>
<dbReference type="EMBL" id="CAJNDS010000336">
    <property type="protein sequence ID" value="CAE7194097.1"/>
    <property type="molecule type" value="Genomic_DNA"/>
</dbReference>
<name>A0A812J110_9DINO</name>
<evidence type="ECO:0000313" key="3">
    <source>
        <dbReference type="Proteomes" id="UP000604046"/>
    </source>
</evidence>
<sequence length="473" mass="52671">MAVAILLSLLILVVSVCLLQARGFRDFAAEAGRSTGLTQRDFVSMLTSNSSRSDECYIHSTRVSCDVLSTFAGMVAPTCGEGQMPPPEPIWHQNRKPFRIGIFGGSVSASYWPRYLQKNLDILQVPARVENNAVGATTPLFWRTCPLRHRYDVVIGEWTLNSHSVDEVRNWIAQVARISRYVVFLDLFAWAFSPVVMQMDAPDRYKRISLKHVSANRNSSCFVAFRDASLMWWRWMPPFTTRILFSDAPEKCHVAAESPETPTSKDGSDVAKQSVRECQSQYVSQMHHGGKAYHELVALAVSRALLSLLASAPESMWAQSPINGPKASCYGTWGMKFYEGLPSILREIPELDALNFTKRGFKYGAVFKPHKKSMHTSRPGAILQLPLPRCATSVSLKYVAHTKRSECSSFSVSVGDRSLTIRNALPPKPAALRLSRDSPEFNVTSWPAKLTVKSLDVPKGNFVEITQVHLAGC</sequence>
<evidence type="ECO:0000256" key="1">
    <source>
        <dbReference type="SAM" id="SignalP"/>
    </source>
</evidence>
<gene>
    <name evidence="2" type="ORF">SNAT2548_LOCUS5289</name>
</gene>
<proteinExistence type="predicted"/>
<keyword evidence="1" id="KW-0732">Signal</keyword>
<dbReference type="Proteomes" id="UP000604046">
    <property type="component" value="Unassembled WGS sequence"/>
</dbReference>
<comment type="caution">
    <text evidence="2">The sequence shown here is derived from an EMBL/GenBank/DDBJ whole genome shotgun (WGS) entry which is preliminary data.</text>
</comment>
<dbReference type="AlphaFoldDB" id="A0A812J110"/>
<accession>A0A812J110</accession>
<reference evidence="2" key="1">
    <citation type="submission" date="2021-02" db="EMBL/GenBank/DDBJ databases">
        <authorList>
            <person name="Dougan E. K."/>
            <person name="Rhodes N."/>
            <person name="Thang M."/>
            <person name="Chan C."/>
        </authorList>
    </citation>
    <scope>NUCLEOTIDE SEQUENCE</scope>
</reference>
<protein>
    <submittedName>
        <fullName evidence="2">Uncharacterized protein</fullName>
    </submittedName>
</protein>